<evidence type="ECO:0000256" key="1">
    <source>
        <dbReference type="ARBA" id="ARBA00022679"/>
    </source>
</evidence>
<feature type="transmembrane region" description="Helical" evidence="4">
    <location>
        <begin position="44"/>
        <end position="64"/>
    </location>
</feature>
<keyword evidence="7" id="KW-1185">Reference proteome</keyword>
<dbReference type="Pfam" id="PF07730">
    <property type="entry name" value="HisKA_3"/>
    <property type="match status" value="1"/>
</dbReference>
<gene>
    <name evidence="6" type="primary">liaS_3</name>
    <name evidence="6" type="ORF">Cocul_01602</name>
</gene>
<dbReference type="RefSeq" id="WP_055122721.1">
    <property type="nucleotide sequence ID" value="NZ_LKST01000003.1"/>
</dbReference>
<dbReference type="EC" id="2.7.13.3" evidence="6"/>
<sequence length="325" mass="34686">MPAVSRRHLHMLFGSSLVLYISAFLPPSPGLALAVPLTALAGYFAANWASSVAMLILAVLTLLLSLGTPAALVFCGIVVGLTASAHMYLGTGRVFPEALAVTVLLGFGYAFAAQVRHGIAVNQRLRQQATAQRDLLLSRERERMARSLHDGLGHRLTAVILSLDLCRRTLPPHTELNRARTMTAQALDDMRATVRALTPVELREGDLTQALHTLAESFSSTALRVQVNATGTAQPPEPVALLALRFTQEALANVARHSSAHNVLVSFNSQEGRFLITARDDGSPSSDAPGYGISSLRHRAQELGGRVAARATAQGFTLSMEVPCG</sequence>
<feature type="transmembrane region" description="Helical" evidence="4">
    <location>
        <begin position="95"/>
        <end position="115"/>
    </location>
</feature>
<dbReference type="SUPFAM" id="SSF55874">
    <property type="entry name" value="ATPase domain of HSP90 chaperone/DNA topoisomerase II/histidine kinase"/>
    <property type="match status" value="1"/>
</dbReference>
<dbReference type="GO" id="GO:0016020">
    <property type="term" value="C:membrane"/>
    <property type="evidence" value="ECO:0007669"/>
    <property type="project" value="InterPro"/>
</dbReference>
<dbReference type="Gene3D" id="3.30.565.10">
    <property type="entry name" value="Histidine kinase-like ATPase, C-terminal domain"/>
    <property type="match status" value="1"/>
</dbReference>
<keyword evidence="4" id="KW-1133">Transmembrane helix</keyword>
<evidence type="ECO:0000313" key="6">
    <source>
        <dbReference type="EMBL" id="KQB83533.1"/>
    </source>
</evidence>
<proteinExistence type="predicted"/>
<dbReference type="OrthoDB" id="227596at2"/>
<keyword evidence="2 6" id="KW-0418">Kinase</keyword>
<name>A0A0Q0UBE1_9CORY</name>
<dbReference type="PANTHER" id="PTHR24421:SF59">
    <property type="entry name" value="OXYGEN SENSOR HISTIDINE KINASE NREB"/>
    <property type="match status" value="1"/>
</dbReference>
<dbReference type="InterPro" id="IPR050482">
    <property type="entry name" value="Sensor_HK_TwoCompSys"/>
</dbReference>
<evidence type="ECO:0000313" key="7">
    <source>
        <dbReference type="Proteomes" id="UP000050517"/>
    </source>
</evidence>
<dbReference type="PANTHER" id="PTHR24421">
    <property type="entry name" value="NITRATE/NITRITE SENSOR PROTEIN NARX-RELATED"/>
    <property type="match status" value="1"/>
</dbReference>
<dbReference type="Gene3D" id="1.20.5.1930">
    <property type="match status" value="1"/>
</dbReference>
<dbReference type="CDD" id="cd16917">
    <property type="entry name" value="HATPase_UhpB-NarQ-NarX-like"/>
    <property type="match status" value="1"/>
</dbReference>
<dbReference type="InterPro" id="IPR036890">
    <property type="entry name" value="HATPase_C_sf"/>
</dbReference>
<reference evidence="6 7" key="1">
    <citation type="submission" date="2015-10" db="EMBL/GenBank/DDBJ databases">
        <title>Corynebacteirum lowii and Corynebacterium oculi species nova, derived from human clinical disease and and emended description of Corynebacterium mastiditis.</title>
        <authorList>
            <person name="Bernard K."/>
            <person name="Pacheco A.L."/>
            <person name="Mcdougall C."/>
            <person name="Burtx T."/>
            <person name="Weibe D."/>
            <person name="Tyler S."/>
            <person name="Olson A.B."/>
            <person name="Cnockaert M."/>
            <person name="Eguchi H."/>
            <person name="Kuwahara T."/>
            <person name="Nakayama-Imaohji H."/>
            <person name="Boudewijins M."/>
            <person name="Van Hoecke F."/>
            <person name="Bernier A.-M."/>
            <person name="Vandamme P."/>
        </authorList>
    </citation>
    <scope>NUCLEOTIDE SEQUENCE [LARGE SCALE GENOMIC DNA]</scope>
    <source>
        <strain evidence="6 7">NML 130210</strain>
    </source>
</reference>
<keyword evidence="4" id="KW-0812">Transmembrane</keyword>
<evidence type="ECO:0000256" key="4">
    <source>
        <dbReference type="SAM" id="Phobius"/>
    </source>
</evidence>
<evidence type="ECO:0000256" key="2">
    <source>
        <dbReference type="ARBA" id="ARBA00022777"/>
    </source>
</evidence>
<protein>
    <submittedName>
        <fullName evidence="6">Sensor histidine kinase LiaS</fullName>
        <ecNumber evidence="6">2.7.13.3</ecNumber>
    </submittedName>
</protein>
<accession>A0A0Q0UBE1</accession>
<evidence type="ECO:0000259" key="5">
    <source>
        <dbReference type="Pfam" id="PF07730"/>
    </source>
</evidence>
<dbReference type="Proteomes" id="UP000050517">
    <property type="component" value="Unassembled WGS sequence"/>
</dbReference>
<keyword evidence="1 6" id="KW-0808">Transferase</keyword>
<comment type="caution">
    <text evidence="6">The sequence shown here is derived from an EMBL/GenBank/DDBJ whole genome shotgun (WGS) entry which is preliminary data.</text>
</comment>
<dbReference type="EMBL" id="LKST01000003">
    <property type="protein sequence ID" value="KQB83533.1"/>
    <property type="molecule type" value="Genomic_DNA"/>
</dbReference>
<keyword evidence="3" id="KW-0902">Two-component regulatory system</keyword>
<dbReference type="GO" id="GO:0000155">
    <property type="term" value="F:phosphorelay sensor kinase activity"/>
    <property type="evidence" value="ECO:0007669"/>
    <property type="project" value="InterPro"/>
</dbReference>
<evidence type="ECO:0000256" key="3">
    <source>
        <dbReference type="ARBA" id="ARBA00023012"/>
    </source>
</evidence>
<dbReference type="PATRIC" id="fig|1544416.3.peg.1604"/>
<keyword evidence="4" id="KW-0472">Membrane</keyword>
<feature type="transmembrane region" description="Helical" evidence="4">
    <location>
        <begin position="71"/>
        <end position="89"/>
    </location>
</feature>
<dbReference type="InterPro" id="IPR011712">
    <property type="entry name" value="Sig_transdc_His_kin_sub3_dim/P"/>
</dbReference>
<feature type="domain" description="Signal transduction histidine kinase subgroup 3 dimerisation and phosphoacceptor" evidence="5">
    <location>
        <begin position="140"/>
        <end position="202"/>
    </location>
</feature>
<dbReference type="GO" id="GO:0046983">
    <property type="term" value="F:protein dimerization activity"/>
    <property type="evidence" value="ECO:0007669"/>
    <property type="project" value="InterPro"/>
</dbReference>
<dbReference type="AlphaFoldDB" id="A0A0Q0UBE1"/>
<dbReference type="STRING" id="1544416.Cocul_01602"/>
<organism evidence="6 7">
    <name type="scientific">Corynebacterium oculi</name>
    <dbReference type="NCBI Taxonomy" id="1544416"/>
    <lineage>
        <taxon>Bacteria</taxon>
        <taxon>Bacillati</taxon>
        <taxon>Actinomycetota</taxon>
        <taxon>Actinomycetes</taxon>
        <taxon>Mycobacteriales</taxon>
        <taxon>Corynebacteriaceae</taxon>
        <taxon>Corynebacterium</taxon>
    </lineage>
</organism>